<dbReference type="GO" id="GO:0009254">
    <property type="term" value="P:peptidoglycan turnover"/>
    <property type="evidence" value="ECO:0007669"/>
    <property type="project" value="InterPro"/>
</dbReference>
<feature type="chain" id="PRO_5013087459" evidence="2">
    <location>
        <begin position="34"/>
        <end position="189"/>
    </location>
</feature>
<dbReference type="InterPro" id="IPR051933">
    <property type="entry name" value="Resuscitation_pf_RpfB"/>
</dbReference>
<evidence type="ECO:0000313" key="5">
    <source>
        <dbReference type="Proteomes" id="UP000184139"/>
    </source>
</evidence>
<sequence>MVFPHVTPGTAYRTCRGLSLLLSLLLLLSAGCAKQPTTTLMEVTAYCGCSSCCGWERGSWAYLKLDFWNKYVSSGPQQGASYSGRTASGTYPREPQQGFFSLDSLQRPWMIPVRVLLPWKFLPSDGTIAADTAYYPFGTRMYVPDYGWGTVEDRGSAIKGPTRIDIFYHSHRNALQWGRRRVNVTIERQ</sequence>
<dbReference type="Gene3D" id="2.40.40.10">
    <property type="entry name" value="RlpA-like domain"/>
    <property type="match status" value="1"/>
</dbReference>
<name>A0A1M5T2V0_9BACT</name>
<evidence type="ECO:0000313" key="4">
    <source>
        <dbReference type="EMBL" id="SHH45016.1"/>
    </source>
</evidence>
<dbReference type="AlphaFoldDB" id="A0A1M5T2V0"/>
<reference evidence="4 5" key="1">
    <citation type="submission" date="2016-11" db="EMBL/GenBank/DDBJ databases">
        <authorList>
            <person name="Jaros S."/>
            <person name="Januszkiewicz K."/>
            <person name="Wedrychowicz H."/>
        </authorList>
    </citation>
    <scope>NUCLEOTIDE SEQUENCE [LARGE SCALE GENOMIC DNA]</scope>
    <source>
        <strain evidence="4 5">DSM 9705</strain>
    </source>
</reference>
<dbReference type="Pfam" id="PF06725">
    <property type="entry name" value="3D"/>
    <property type="match status" value="1"/>
</dbReference>
<dbReference type="PANTHER" id="PTHR39160:SF4">
    <property type="entry name" value="RESUSCITATION-PROMOTING FACTOR RPFB"/>
    <property type="match status" value="1"/>
</dbReference>
<dbReference type="InterPro" id="IPR010611">
    <property type="entry name" value="3D_dom"/>
</dbReference>
<evidence type="ECO:0000256" key="2">
    <source>
        <dbReference type="SAM" id="SignalP"/>
    </source>
</evidence>
<dbReference type="GO" id="GO:0019867">
    <property type="term" value="C:outer membrane"/>
    <property type="evidence" value="ECO:0007669"/>
    <property type="project" value="InterPro"/>
</dbReference>
<gene>
    <name evidence="4" type="ORF">SAMN02745124_00570</name>
</gene>
<dbReference type="SUPFAM" id="SSF50685">
    <property type="entry name" value="Barwin-like endoglucanases"/>
    <property type="match status" value="1"/>
</dbReference>
<dbReference type="Proteomes" id="UP000184139">
    <property type="component" value="Unassembled WGS sequence"/>
</dbReference>
<dbReference type="PANTHER" id="PTHR39160">
    <property type="entry name" value="CELL WALL-BINDING PROTEIN YOCH"/>
    <property type="match status" value="1"/>
</dbReference>
<evidence type="ECO:0000259" key="3">
    <source>
        <dbReference type="Pfam" id="PF06725"/>
    </source>
</evidence>
<dbReference type="EMBL" id="FQXS01000002">
    <property type="protein sequence ID" value="SHH45016.1"/>
    <property type="molecule type" value="Genomic_DNA"/>
</dbReference>
<accession>A0A1M5T2V0</accession>
<feature type="signal peptide" evidence="2">
    <location>
        <begin position="1"/>
        <end position="33"/>
    </location>
</feature>
<dbReference type="RefSeq" id="WP_244155767.1">
    <property type="nucleotide sequence ID" value="NZ_FQXS01000002.1"/>
</dbReference>
<dbReference type="InterPro" id="IPR059180">
    <property type="entry name" value="3D_YorM"/>
</dbReference>
<feature type="domain" description="3D" evidence="3">
    <location>
        <begin position="127"/>
        <end position="186"/>
    </location>
</feature>
<dbReference type="STRING" id="1121409.SAMN02745124_00570"/>
<keyword evidence="1 2" id="KW-0732">Signal</keyword>
<keyword evidence="5" id="KW-1185">Reference proteome</keyword>
<dbReference type="GO" id="GO:0004553">
    <property type="term" value="F:hydrolase activity, hydrolyzing O-glycosyl compounds"/>
    <property type="evidence" value="ECO:0007669"/>
    <property type="project" value="InterPro"/>
</dbReference>
<protein>
    <submittedName>
        <fullName evidence="4">3D domain-containing protein</fullName>
    </submittedName>
</protein>
<dbReference type="InterPro" id="IPR036908">
    <property type="entry name" value="RlpA-like_sf"/>
</dbReference>
<evidence type="ECO:0000256" key="1">
    <source>
        <dbReference type="ARBA" id="ARBA00022729"/>
    </source>
</evidence>
<proteinExistence type="predicted"/>
<dbReference type="CDD" id="cd14667">
    <property type="entry name" value="3D_containing_proteins"/>
    <property type="match status" value="1"/>
</dbReference>
<organism evidence="4 5">
    <name type="scientific">Desulfofustis glycolicus DSM 9705</name>
    <dbReference type="NCBI Taxonomy" id="1121409"/>
    <lineage>
        <taxon>Bacteria</taxon>
        <taxon>Pseudomonadati</taxon>
        <taxon>Thermodesulfobacteriota</taxon>
        <taxon>Desulfobulbia</taxon>
        <taxon>Desulfobulbales</taxon>
        <taxon>Desulfocapsaceae</taxon>
        <taxon>Desulfofustis</taxon>
    </lineage>
</organism>